<accession>A0ABM8XU18</accession>
<evidence type="ECO:0000256" key="4">
    <source>
        <dbReference type="ARBA" id="ARBA00022692"/>
    </source>
</evidence>
<evidence type="ECO:0000256" key="1">
    <source>
        <dbReference type="ARBA" id="ARBA00004141"/>
    </source>
</evidence>
<name>A0ABM8XU18_9BURK</name>
<evidence type="ECO:0000256" key="3">
    <source>
        <dbReference type="ARBA" id="ARBA00022448"/>
    </source>
</evidence>
<dbReference type="EMBL" id="CAJZAH010000010">
    <property type="protein sequence ID" value="CAG9183853.1"/>
    <property type="molecule type" value="Genomic_DNA"/>
</dbReference>
<evidence type="ECO:0000256" key="8">
    <source>
        <dbReference type="ARBA" id="ARBA00023136"/>
    </source>
</evidence>
<keyword evidence="7" id="KW-0406">Ion transport</keyword>
<keyword evidence="8 9" id="KW-0472">Membrane</keyword>
<feature type="transmembrane region" description="Helical" evidence="9">
    <location>
        <begin position="178"/>
        <end position="200"/>
    </location>
</feature>
<dbReference type="SUPFAM" id="SSF161111">
    <property type="entry name" value="Cation efflux protein transmembrane domain-like"/>
    <property type="match status" value="1"/>
</dbReference>
<evidence type="ECO:0000259" key="11">
    <source>
        <dbReference type="Pfam" id="PF16916"/>
    </source>
</evidence>
<dbReference type="InterPro" id="IPR027470">
    <property type="entry name" value="Cation_efflux_CTD"/>
</dbReference>
<dbReference type="Pfam" id="PF01545">
    <property type="entry name" value="Cation_efflux"/>
    <property type="match status" value="1"/>
</dbReference>
<dbReference type="InterPro" id="IPR002524">
    <property type="entry name" value="Cation_efflux"/>
</dbReference>
<evidence type="ECO:0000256" key="7">
    <source>
        <dbReference type="ARBA" id="ARBA00023065"/>
    </source>
</evidence>
<evidence type="ECO:0000256" key="6">
    <source>
        <dbReference type="ARBA" id="ARBA00022989"/>
    </source>
</evidence>
<evidence type="ECO:0000259" key="10">
    <source>
        <dbReference type="Pfam" id="PF01545"/>
    </source>
</evidence>
<keyword evidence="3" id="KW-0813">Transport</keyword>
<dbReference type="NCBIfam" id="TIGR01297">
    <property type="entry name" value="CDF"/>
    <property type="match status" value="1"/>
</dbReference>
<dbReference type="SUPFAM" id="SSF160240">
    <property type="entry name" value="Cation efflux protein cytoplasmic domain-like"/>
    <property type="match status" value="1"/>
</dbReference>
<feature type="transmembrane region" description="Helical" evidence="9">
    <location>
        <begin position="48"/>
        <end position="67"/>
    </location>
</feature>
<evidence type="ECO:0000256" key="9">
    <source>
        <dbReference type="SAM" id="Phobius"/>
    </source>
</evidence>
<dbReference type="Proteomes" id="UP000721236">
    <property type="component" value="Unassembled WGS sequence"/>
</dbReference>
<dbReference type="PANTHER" id="PTHR11562">
    <property type="entry name" value="CATION EFFLUX PROTEIN/ ZINC TRANSPORTER"/>
    <property type="match status" value="1"/>
</dbReference>
<comment type="similarity">
    <text evidence="2">Belongs to the cation diffusion facilitator (CDF) transporter (TC 2.A.4) family. SLC30A subfamily.</text>
</comment>
<evidence type="ECO:0000256" key="2">
    <source>
        <dbReference type="ARBA" id="ARBA00008873"/>
    </source>
</evidence>
<reference evidence="12 13" key="1">
    <citation type="submission" date="2021-08" db="EMBL/GenBank/DDBJ databases">
        <authorList>
            <person name="Peeters C."/>
        </authorList>
    </citation>
    <scope>NUCLEOTIDE SEQUENCE [LARGE SCALE GENOMIC DNA]</scope>
    <source>
        <strain evidence="12 13">LMG 21510</strain>
    </source>
</reference>
<feature type="transmembrane region" description="Helical" evidence="9">
    <location>
        <begin position="79"/>
        <end position="103"/>
    </location>
</feature>
<comment type="caution">
    <text evidence="12">The sequence shown here is derived from an EMBL/GenBank/DDBJ whole genome shotgun (WGS) entry which is preliminary data.</text>
</comment>
<feature type="domain" description="Cation efflux protein cytoplasmic" evidence="11">
    <location>
        <begin position="212"/>
        <end position="286"/>
    </location>
</feature>
<keyword evidence="5" id="KW-0864">Zinc transport</keyword>
<comment type="subcellular location">
    <subcellularLocation>
        <location evidence="1">Membrane</location>
        <topology evidence="1">Multi-pass membrane protein</topology>
    </subcellularLocation>
</comment>
<sequence>MGAGHDHGHATGNERALKWALGLTATFLVVELVGGLLTQSLALISDAAHMFTDTAALAIALAAIQIAKRPVDKARTFGYYRFEILAAALNALLLFGVALYILYEAYQRLQSPPDIESTGMLLIAVVGLVVNFASMRILAGGKDHSLNVKGAYLEVWSDLLGSLGVIIGALIIRFTGWAWVDTVVAVMIGLWVLPRTWILLKSSLNILLEGVPEEIEIGRVEEALRSIRGVKSIHDLHVWALTSGKVSLTVHVVNDAAINAEREILPAIRDLLAQQFGITHITVQCELAPCRQADRSVHFESAAHYLQGSKIAEGKTVGPSDLGR</sequence>
<keyword evidence="6 9" id="KW-1133">Transmembrane helix</keyword>
<evidence type="ECO:0000256" key="5">
    <source>
        <dbReference type="ARBA" id="ARBA00022906"/>
    </source>
</evidence>
<dbReference type="RefSeq" id="WP_222208737.1">
    <property type="nucleotide sequence ID" value="NZ_CAJZAH010000010.1"/>
</dbReference>
<feature type="transmembrane region" description="Helical" evidence="9">
    <location>
        <begin position="20"/>
        <end position="42"/>
    </location>
</feature>
<feature type="transmembrane region" description="Helical" evidence="9">
    <location>
        <begin position="151"/>
        <end position="172"/>
    </location>
</feature>
<evidence type="ECO:0000313" key="13">
    <source>
        <dbReference type="Proteomes" id="UP000721236"/>
    </source>
</evidence>
<keyword evidence="5" id="KW-0862">Zinc</keyword>
<keyword evidence="4 9" id="KW-0812">Transmembrane</keyword>
<dbReference type="InterPro" id="IPR036837">
    <property type="entry name" value="Cation_efflux_CTD_sf"/>
</dbReference>
<protein>
    <submittedName>
        <fullName evidence="12">Metal cation efflux system protein CzcD</fullName>
    </submittedName>
</protein>
<gene>
    <name evidence="12" type="primary">czcD_2</name>
    <name evidence="12" type="ORF">LMG21510_04959</name>
</gene>
<dbReference type="InterPro" id="IPR050681">
    <property type="entry name" value="CDF/SLC30A"/>
</dbReference>
<feature type="domain" description="Cation efflux protein transmembrane" evidence="10">
    <location>
        <begin position="20"/>
        <end position="208"/>
    </location>
</feature>
<dbReference type="InterPro" id="IPR027469">
    <property type="entry name" value="Cation_efflux_TMD_sf"/>
</dbReference>
<organism evidence="12 13">
    <name type="scientific">Cupriavidus respiraculi</name>
    <dbReference type="NCBI Taxonomy" id="195930"/>
    <lineage>
        <taxon>Bacteria</taxon>
        <taxon>Pseudomonadati</taxon>
        <taxon>Pseudomonadota</taxon>
        <taxon>Betaproteobacteria</taxon>
        <taxon>Burkholderiales</taxon>
        <taxon>Burkholderiaceae</taxon>
        <taxon>Cupriavidus</taxon>
    </lineage>
</organism>
<keyword evidence="13" id="KW-1185">Reference proteome</keyword>
<feature type="transmembrane region" description="Helical" evidence="9">
    <location>
        <begin position="118"/>
        <end position="139"/>
    </location>
</feature>
<evidence type="ECO:0000313" key="12">
    <source>
        <dbReference type="EMBL" id="CAG9183853.1"/>
    </source>
</evidence>
<dbReference type="Gene3D" id="1.20.1510.10">
    <property type="entry name" value="Cation efflux protein transmembrane domain"/>
    <property type="match status" value="1"/>
</dbReference>
<dbReference type="PANTHER" id="PTHR11562:SF17">
    <property type="entry name" value="RE54080P-RELATED"/>
    <property type="match status" value="1"/>
</dbReference>
<proteinExistence type="inferred from homology"/>
<dbReference type="Pfam" id="PF16916">
    <property type="entry name" value="ZT_dimer"/>
    <property type="match status" value="1"/>
</dbReference>
<dbReference type="InterPro" id="IPR058533">
    <property type="entry name" value="Cation_efflux_TM"/>
</dbReference>